<dbReference type="InterPro" id="IPR010290">
    <property type="entry name" value="TM_effector"/>
</dbReference>
<keyword evidence="3" id="KW-1003">Cell membrane</keyword>
<feature type="region of interest" description="Disordered" evidence="7">
    <location>
        <begin position="390"/>
        <end position="465"/>
    </location>
</feature>
<evidence type="ECO:0000256" key="6">
    <source>
        <dbReference type="ARBA" id="ARBA00023136"/>
    </source>
</evidence>
<dbReference type="KEGG" id="dfa:DFA_08859"/>
<feature type="transmembrane region" description="Helical" evidence="8">
    <location>
        <begin position="489"/>
        <end position="507"/>
    </location>
</feature>
<reference evidence="10" key="1">
    <citation type="journal article" date="2011" name="Genome Res.">
        <title>Phylogeny-wide analysis of social amoeba genomes highlights ancient origins for complex intercellular communication.</title>
        <authorList>
            <person name="Heidel A.J."/>
            <person name="Lawal H.M."/>
            <person name="Felder M."/>
            <person name="Schilde C."/>
            <person name="Helps N.R."/>
            <person name="Tunggal B."/>
            <person name="Rivero F."/>
            <person name="John U."/>
            <person name="Schleicher M."/>
            <person name="Eichinger L."/>
            <person name="Platzer M."/>
            <person name="Noegel A.A."/>
            <person name="Schaap P."/>
            <person name="Gloeckner G."/>
        </authorList>
    </citation>
    <scope>NUCLEOTIDE SEQUENCE [LARGE SCALE GENOMIC DNA]</scope>
    <source>
        <strain evidence="10">SH3</strain>
    </source>
</reference>
<feature type="compositionally biased region" description="Acidic residues" evidence="7">
    <location>
        <begin position="163"/>
        <end position="180"/>
    </location>
</feature>
<feature type="compositionally biased region" description="Acidic residues" evidence="7">
    <location>
        <begin position="396"/>
        <end position="417"/>
    </location>
</feature>
<evidence type="ECO:0000256" key="1">
    <source>
        <dbReference type="ARBA" id="ARBA00004651"/>
    </source>
</evidence>
<name>F4Q4R2_CACFS</name>
<keyword evidence="2" id="KW-0813">Transport</keyword>
<dbReference type="OrthoDB" id="46230at2759"/>
<dbReference type="RefSeq" id="XP_004356342.1">
    <property type="nucleotide sequence ID" value="XM_004356289.1"/>
</dbReference>
<evidence type="ECO:0000313" key="9">
    <source>
        <dbReference type="EMBL" id="EGG17858.1"/>
    </source>
</evidence>
<dbReference type="OMA" id="WILPATC"/>
<evidence type="ECO:0000256" key="8">
    <source>
        <dbReference type="SAM" id="Phobius"/>
    </source>
</evidence>
<dbReference type="GO" id="GO:0005886">
    <property type="term" value="C:plasma membrane"/>
    <property type="evidence" value="ECO:0007669"/>
    <property type="project" value="UniProtKB-SubCell"/>
</dbReference>
<comment type="subcellular location">
    <subcellularLocation>
        <location evidence="1">Cell membrane</location>
        <topology evidence="1">Multi-pass membrane protein</topology>
    </subcellularLocation>
</comment>
<dbReference type="CDD" id="cd06173">
    <property type="entry name" value="MFS_MefA_like"/>
    <property type="match status" value="1"/>
</dbReference>
<dbReference type="Pfam" id="PF05977">
    <property type="entry name" value="MFS_3"/>
    <property type="match status" value="1"/>
</dbReference>
<keyword evidence="10" id="KW-1185">Reference proteome</keyword>
<evidence type="ECO:0000313" key="10">
    <source>
        <dbReference type="Proteomes" id="UP000007797"/>
    </source>
</evidence>
<gene>
    <name evidence="9" type="ORF">DFA_08859</name>
</gene>
<sequence length="681" mass="76736">MKDEGEKKTIMFAETDQIIENNQNNNSSNSVGSGTVSAIQQQQHNYHSNHNGIVLNSSIESTQSSIDYLPKNDEVEIQTLMGRRKPSELDLTMGYGDEVIEISQSIDDGDMYDYDDYHQPGGVGITLQNIYHPHDARTEKKGKSHIINSPLLESINLNGNTQDDSDDDSDSDSDNQEEQTESLNEININISQQQQQHSSGSGSQKQKMKKKPYYFIEPYITLLVSNKAYRLLFLSSLISQLGDWFNELACLTLLAKYGASGIMVSAFLVLRECPPFFFSPITGVVSDTFDRRKIMIMADVFRCVLVLLFLLVRSQGSLWLFLVKKDQLITANATEQTSYSSMMLIGAAIGGLVSYKFGTTVNYIIDSMTYIGSLICVLLLVRVMNQQSQLNQQKEEETEEEEEEESETMISESEESQFEYYMSQTETEDDNIHKQRLHQQNQHQQHLQPNNNNNNNNPGNSKTTTTTTAIGRYFSMYKEGMIFLRNHHYIWLITFCKASGALVWAGADTVLIRFGQKVFTMGDDGSLSLGIILACGGLGIVLVPFVFARIIPDKPIYHNNILKFGFFMNCFGTLALGFSASIFPVFLFFNVIRSMSTCVLWLYSSSILQQLLPNKVRGRVFAFEFGMLILCSVCAKMTTGLLLDEAQMSPQNVTYVFGLVGVLVFMVWMTLLNKFTLVEKS</sequence>
<keyword evidence="5 8" id="KW-1133">Transmembrane helix</keyword>
<feature type="transmembrane region" description="Helical" evidence="8">
    <location>
        <begin position="620"/>
        <end position="643"/>
    </location>
</feature>
<feature type="transmembrane region" description="Helical" evidence="8">
    <location>
        <begin position="655"/>
        <end position="672"/>
    </location>
</feature>
<dbReference type="InterPro" id="IPR036259">
    <property type="entry name" value="MFS_trans_sf"/>
</dbReference>
<dbReference type="GeneID" id="14869874"/>
<dbReference type="EMBL" id="GL883021">
    <property type="protein sequence ID" value="EGG17858.1"/>
    <property type="molecule type" value="Genomic_DNA"/>
</dbReference>
<evidence type="ECO:0000256" key="3">
    <source>
        <dbReference type="ARBA" id="ARBA00022475"/>
    </source>
</evidence>
<organism evidence="9 10">
    <name type="scientific">Cavenderia fasciculata</name>
    <name type="common">Slime mold</name>
    <name type="synonym">Dictyostelium fasciculatum</name>
    <dbReference type="NCBI Taxonomy" id="261658"/>
    <lineage>
        <taxon>Eukaryota</taxon>
        <taxon>Amoebozoa</taxon>
        <taxon>Evosea</taxon>
        <taxon>Eumycetozoa</taxon>
        <taxon>Dictyostelia</taxon>
        <taxon>Acytosteliales</taxon>
        <taxon>Cavenderiaceae</taxon>
        <taxon>Cavenderia</taxon>
    </lineage>
</organism>
<accession>F4Q4R2</accession>
<evidence type="ECO:0000256" key="4">
    <source>
        <dbReference type="ARBA" id="ARBA00022692"/>
    </source>
</evidence>
<feature type="transmembrane region" description="Helical" evidence="8">
    <location>
        <begin position="560"/>
        <end position="580"/>
    </location>
</feature>
<keyword evidence="6 8" id="KW-0472">Membrane</keyword>
<feature type="transmembrane region" description="Helical" evidence="8">
    <location>
        <begin position="244"/>
        <end position="270"/>
    </location>
</feature>
<feature type="transmembrane region" description="Helical" evidence="8">
    <location>
        <begin position="213"/>
        <end position="232"/>
    </location>
</feature>
<keyword evidence="4 8" id="KW-0812">Transmembrane</keyword>
<feature type="transmembrane region" description="Helical" evidence="8">
    <location>
        <begin position="527"/>
        <end position="548"/>
    </location>
</feature>
<dbReference type="SUPFAM" id="SSF103473">
    <property type="entry name" value="MFS general substrate transporter"/>
    <property type="match status" value="1"/>
</dbReference>
<dbReference type="Gene3D" id="1.20.1250.20">
    <property type="entry name" value="MFS general substrate transporter like domains"/>
    <property type="match status" value="1"/>
</dbReference>
<dbReference type="PANTHER" id="PTHR43266:SF2">
    <property type="entry name" value="MAJOR FACILITATOR SUPERFAMILY (MFS) PROFILE DOMAIN-CONTAINING PROTEIN"/>
    <property type="match status" value="1"/>
</dbReference>
<protein>
    <submittedName>
        <fullName evidence="9">Uncharacterized protein</fullName>
    </submittedName>
</protein>
<dbReference type="AlphaFoldDB" id="F4Q4R2"/>
<feature type="transmembrane region" description="Helical" evidence="8">
    <location>
        <begin position="300"/>
        <end position="322"/>
    </location>
</feature>
<evidence type="ECO:0000256" key="5">
    <source>
        <dbReference type="ARBA" id="ARBA00022989"/>
    </source>
</evidence>
<dbReference type="Proteomes" id="UP000007797">
    <property type="component" value="Unassembled WGS sequence"/>
</dbReference>
<evidence type="ECO:0000256" key="7">
    <source>
        <dbReference type="SAM" id="MobiDB-lite"/>
    </source>
</evidence>
<feature type="region of interest" description="Disordered" evidence="7">
    <location>
        <begin position="155"/>
        <end position="181"/>
    </location>
</feature>
<proteinExistence type="predicted"/>
<feature type="transmembrane region" description="Helical" evidence="8">
    <location>
        <begin position="586"/>
        <end position="608"/>
    </location>
</feature>
<evidence type="ECO:0000256" key="2">
    <source>
        <dbReference type="ARBA" id="ARBA00022448"/>
    </source>
</evidence>
<feature type="compositionally biased region" description="Low complexity" evidence="7">
    <location>
        <begin position="438"/>
        <end position="458"/>
    </location>
</feature>
<dbReference type="PANTHER" id="PTHR43266">
    <property type="entry name" value="MACROLIDE-EFFLUX PROTEIN"/>
    <property type="match status" value="1"/>
</dbReference>